<organism evidence="2 3">
    <name type="scientific">Sutterella seckii</name>
    <dbReference type="NCBI Taxonomy" id="1944635"/>
    <lineage>
        <taxon>Bacteria</taxon>
        <taxon>Pseudomonadati</taxon>
        <taxon>Pseudomonadota</taxon>
        <taxon>Betaproteobacteria</taxon>
        <taxon>Burkholderiales</taxon>
        <taxon>Sutterellaceae</taxon>
        <taxon>Sutterella</taxon>
    </lineage>
</organism>
<keyword evidence="1" id="KW-0472">Membrane</keyword>
<dbReference type="InterPro" id="IPR040423">
    <property type="entry name" value="PEA_transferase"/>
</dbReference>
<name>A0AAI9SDG5_9BURK</name>
<protein>
    <recommendedName>
        <fullName evidence="4">Sulfatase-like hydrolase/transferase</fullName>
    </recommendedName>
</protein>
<dbReference type="EMBL" id="WEHW01000003">
    <property type="protein sequence ID" value="KAB7652426.1"/>
    <property type="molecule type" value="Genomic_DNA"/>
</dbReference>
<keyword evidence="3" id="KW-1185">Reference proteome</keyword>
<feature type="transmembrane region" description="Helical" evidence="1">
    <location>
        <begin position="112"/>
        <end position="131"/>
    </location>
</feature>
<feature type="transmembrane region" description="Helical" evidence="1">
    <location>
        <begin position="143"/>
        <end position="164"/>
    </location>
</feature>
<dbReference type="GO" id="GO:0009244">
    <property type="term" value="P:lipopolysaccharide core region biosynthetic process"/>
    <property type="evidence" value="ECO:0007669"/>
    <property type="project" value="TreeGrafter"/>
</dbReference>
<sequence length="321" mass="35845">MLLQNFRKTRLPPPLPLITTILSYFTLSLLFSISINIITSGLCFFSFGKLGHLLITTITLALFLYTQHKRSLISTIGFWIFIALPILVIQNIGQPDGRTVKEVVTATTEGNLFTINISILLATLLAVSSYFSSPFSRKVARAFTCLAWSIALLPPASFYCYWLFADSIITANTLIALFQTTPAEAIEYASFRGIKFISGLITLALLFLTANITLFLLRKEEPPKTNHLILLAIIIASSFGIYKTSSNYLTYPITDAVIGIQEFNSYKEGFLHREKNIQPQLQSIKKQGDDGLFVVVIGESQTKTHMSAYGYDKSTTPWLKK</sequence>
<dbReference type="PANTHER" id="PTHR30443">
    <property type="entry name" value="INNER MEMBRANE PROTEIN"/>
    <property type="match status" value="1"/>
</dbReference>
<comment type="caution">
    <text evidence="2">The sequence shown here is derived from an EMBL/GenBank/DDBJ whole genome shotgun (WGS) entry which is preliminary data.</text>
</comment>
<evidence type="ECO:0000313" key="3">
    <source>
        <dbReference type="Proteomes" id="UP000469462"/>
    </source>
</evidence>
<reference evidence="2 3" key="1">
    <citation type="submission" date="2019-10" db="EMBL/GenBank/DDBJ databases">
        <title>Genome diversity of Sutterella seckii.</title>
        <authorList>
            <person name="Chaplin A.V."/>
            <person name="Sokolova S.R."/>
            <person name="Mosin K.A."/>
            <person name="Ivanova E.L."/>
            <person name="Kochetkova T.O."/>
            <person name="Goltsov A.Y."/>
            <person name="Trofimov D.Y."/>
            <person name="Efimov B.A."/>
        </authorList>
    </citation>
    <scope>NUCLEOTIDE SEQUENCE [LARGE SCALE GENOMIC DNA]</scope>
    <source>
        <strain evidence="2 3">ASD3426</strain>
    </source>
</reference>
<evidence type="ECO:0008006" key="4">
    <source>
        <dbReference type="Google" id="ProtNLM"/>
    </source>
</evidence>
<keyword evidence="1" id="KW-1133">Transmembrane helix</keyword>
<dbReference type="AlphaFoldDB" id="A0AAI9SDG5"/>
<keyword evidence="1" id="KW-0812">Transmembrane</keyword>
<dbReference type="RefSeq" id="WP_152156906.1">
    <property type="nucleotide sequence ID" value="NZ_WEHW01000003.1"/>
</dbReference>
<feature type="transmembrane region" description="Helical" evidence="1">
    <location>
        <begin position="44"/>
        <end position="65"/>
    </location>
</feature>
<dbReference type="PANTHER" id="PTHR30443:SF0">
    <property type="entry name" value="PHOSPHOETHANOLAMINE TRANSFERASE EPTA"/>
    <property type="match status" value="1"/>
</dbReference>
<feature type="transmembrane region" description="Helical" evidence="1">
    <location>
        <begin position="72"/>
        <end position="92"/>
    </location>
</feature>
<proteinExistence type="predicted"/>
<dbReference type="Proteomes" id="UP000469462">
    <property type="component" value="Unassembled WGS sequence"/>
</dbReference>
<feature type="transmembrane region" description="Helical" evidence="1">
    <location>
        <begin position="21"/>
        <end position="38"/>
    </location>
</feature>
<gene>
    <name evidence="2" type="ORF">GBM96_02085</name>
</gene>
<evidence type="ECO:0000256" key="1">
    <source>
        <dbReference type="SAM" id="Phobius"/>
    </source>
</evidence>
<accession>A0AAI9SDG5</accession>
<evidence type="ECO:0000313" key="2">
    <source>
        <dbReference type="EMBL" id="KAB7652426.1"/>
    </source>
</evidence>
<dbReference type="GO" id="GO:0016776">
    <property type="term" value="F:phosphotransferase activity, phosphate group as acceptor"/>
    <property type="evidence" value="ECO:0007669"/>
    <property type="project" value="TreeGrafter"/>
</dbReference>
<feature type="transmembrane region" description="Helical" evidence="1">
    <location>
        <begin position="228"/>
        <end position="245"/>
    </location>
</feature>
<feature type="transmembrane region" description="Helical" evidence="1">
    <location>
        <begin position="196"/>
        <end position="216"/>
    </location>
</feature>
<dbReference type="GO" id="GO:0005886">
    <property type="term" value="C:plasma membrane"/>
    <property type="evidence" value="ECO:0007669"/>
    <property type="project" value="UniProtKB-SubCell"/>
</dbReference>